<evidence type="ECO:0000313" key="3">
    <source>
        <dbReference type="Proteomes" id="UP001243791"/>
    </source>
</evidence>
<reference evidence="2" key="1">
    <citation type="submission" date="2018-04" db="EMBL/GenBank/DDBJ databases">
        <title>Complete Genome Sequences Of Four Novel Human Gammapapillomaviruses Isolated from Penile Swabs in Cape Town, South Africa.</title>
        <authorList>
            <person name="Murahwa A.T."/>
            <person name="Meiring T.L."/>
            <person name="Mbulawa Z.Z.A."/>
            <person name="Williamson A.-L."/>
        </authorList>
    </citation>
    <scope>NUCLEOTIDE SEQUENCE</scope>
    <source>
        <strain evidence="2">CT01</strain>
    </source>
</reference>
<protein>
    <submittedName>
        <fullName evidence="2">E4 protein</fullName>
    </submittedName>
</protein>
<accession>A0A2S1ZRV5</accession>
<feature type="compositionally biased region" description="Basic and acidic residues" evidence="1">
    <location>
        <begin position="66"/>
        <end position="77"/>
    </location>
</feature>
<sequence>MDCILMIIQEKETIFSCLHLMQKSMVKQESGLLNTKHKLFPLLLLAPPKHPPVGSRSGTPPTRPEPPAKKSLSDELKALAGQLPTNQRRAVSWGDFYHENDKENQAPEDILSESDTDKPHLRPLLDKWENDIQQFKQQVLHDLDDLSKKLGIHL</sequence>
<evidence type="ECO:0000313" key="2">
    <source>
        <dbReference type="EMBL" id="AWK28196.1"/>
    </source>
</evidence>
<proteinExistence type="predicted"/>
<feature type="region of interest" description="Disordered" evidence="1">
    <location>
        <begin position="48"/>
        <end position="118"/>
    </location>
</feature>
<feature type="compositionally biased region" description="Basic and acidic residues" evidence="1">
    <location>
        <begin position="96"/>
        <end position="105"/>
    </location>
</feature>
<evidence type="ECO:0000256" key="1">
    <source>
        <dbReference type="SAM" id="MobiDB-lite"/>
    </source>
</evidence>
<organism evidence="2 3">
    <name type="scientific">Human papillomavirus type 219</name>
    <dbReference type="NCBI Taxonomy" id="2200956"/>
    <lineage>
        <taxon>Viruses</taxon>
        <taxon>Monodnaviria</taxon>
        <taxon>Shotokuvirae</taxon>
        <taxon>Cossaviricota</taxon>
        <taxon>Papovaviricetes</taxon>
        <taxon>Zurhausenvirales</taxon>
        <taxon>Papillomaviridae</taxon>
    </lineage>
</organism>
<dbReference type="EMBL" id="MH172376">
    <property type="protein sequence ID" value="AWK28196.1"/>
    <property type="molecule type" value="Genomic_DNA"/>
</dbReference>
<dbReference type="Proteomes" id="UP001243791">
    <property type="component" value="Segment"/>
</dbReference>
<name>A0A2S1ZRV5_9PAPI</name>
<gene>
    <name evidence="2" type="primary">E4</name>
</gene>